<dbReference type="InterPro" id="IPR018551">
    <property type="entry name" value="DUF2007"/>
</dbReference>
<reference evidence="2 3" key="1">
    <citation type="submission" date="2020-08" db="EMBL/GenBank/DDBJ databases">
        <title>Genomic Encyclopedia of Type Strains, Phase IV (KMG-IV): sequencing the most valuable type-strain genomes for metagenomic binning, comparative biology and taxonomic classification.</title>
        <authorList>
            <person name="Goeker M."/>
        </authorList>
    </citation>
    <scope>NUCLEOTIDE SEQUENCE [LARGE SCALE GENOMIC DNA]</scope>
    <source>
        <strain evidence="2 3">YC6886</strain>
    </source>
</reference>
<name>A0A840V7N5_9BACT</name>
<evidence type="ECO:0000313" key="3">
    <source>
        <dbReference type="Proteomes" id="UP000557717"/>
    </source>
</evidence>
<comment type="caution">
    <text evidence="2">The sequence shown here is derived from an EMBL/GenBank/DDBJ whole genome shotgun (WGS) entry which is preliminary data.</text>
</comment>
<keyword evidence="3" id="KW-1185">Reference proteome</keyword>
<proteinExistence type="predicted"/>
<dbReference type="RefSeq" id="WP_184020591.1">
    <property type="nucleotide sequence ID" value="NZ_JACHFD010000019.1"/>
</dbReference>
<accession>A0A840V7N5</accession>
<dbReference type="EMBL" id="JACHFD010000019">
    <property type="protein sequence ID" value="MBB5353056.1"/>
    <property type="molecule type" value="Genomic_DNA"/>
</dbReference>
<organism evidence="2 3">
    <name type="scientific">Haloferula luteola</name>
    <dbReference type="NCBI Taxonomy" id="595692"/>
    <lineage>
        <taxon>Bacteria</taxon>
        <taxon>Pseudomonadati</taxon>
        <taxon>Verrucomicrobiota</taxon>
        <taxon>Verrucomicrobiia</taxon>
        <taxon>Verrucomicrobiales</taxon>
        <taxon>Verrucomicrobiaceae</taxon>
        <taxon>Haloferula</taxon>
    </lineage>
</organism>
<dbReference type="Proteomes" id="UP000557717">
    <property type="component" value="Unassembled WGS sequence"/>
</dbReference>
<dbReference type="Pfam" id="PF09413">
    <property type="entry name" value="DUF2007"/>
    <property type="match status" value="1"/>
</dbReference>
<evidence type="ECO:0000259" key="1">
    <source>
        <dbReference type="Pfam" id="PF09413"/>
    </source>
</evidence>
<dbReference type="AlphaFoldDB" id="A0A840V7N5"/>
<evidence type="ECO:0000313" key="2">
    <source>
        <dbReference type="EMBL" id="MBB5353056.1"/>
    </source>
</evidence>
<protein>
    <recommendedName>
        <fullName evidence="1">DUF2007 domain-containing protein</fullName>
    </recommendedName>
</protein>
<sequence>MIEIFRRPDSALLGHLQGLLESAGIRTYLRNEYASSTTLAIPEVTPTLCILDEGDRERSVNLIREYLEDVPASSGEDWTCPDCRETSPGTFEVCWKCGASLGVAS</sequence>
<gene>
    <name evidence="2" type="ORF">HNR46_003309</name>
</gene>
<feature type="domain" description="DUF2007" evidence="1">
    <location>
        <begin position="1"/>
        <end position="65"/>
    </location>
</feature>